<accession>A0A2H0VDM0</accession>
<evidence type="ECO:0000313" key="1">
    <source>
        <dbReference type="EMBL" id="PIR97202.1"/>
    </source>
</evidence>
<reference evidence="2" key="1">
    <citation type="submission" date="2017-09" db="EMBL/GenBank/DDBJ databases">
        <title>Depth-based differentiation of microbial function through sediment-hosted aquifers and enrichment of novel symbionts in the deep terrestrial subsurface.</title>
        <authorList>
            <person name="Probst A.J."/>
            <person name="Ladd B."/>
            <person name="Jarett J.K."/>
            <person name="Geller-Mcgrath D.E."/>
            <person name="Sieber C.M.K."/>
            <person name="Emerson J.B."/>
            <person name="Anantharaman K."/>
            <person name="Thomas B.C."/>
            <person name="Malmstrom R."/>
            <person name="Stieglmeier M."/>
            <person name="Klingl A."/>
            <person name="Woyke T."/>
            <person name="Ryan C.M."/>
            <person name="Banfield J.F."/>
        </authorList>
    </citation>
    <scope>NUCLEOTIDE SEQUENCE [LARGE SCALE GENOMIC DNA]</scope>
</reference>
<sequence length="59" mass="7128">MEDFLKTFPEAREIFIDGTERPIQRQEARQKRKAHYFGKKHRHTGKNLIISDRKNELAF</sequence>
<protein>
    <submittedName>
        <fullName evidence="1">Uncharacterized protein</fullName>
    </submittedName>
</protein>
<comment type="caution">
    <text evidence="1">The sequence shown here is derived from an EMBL/GenBank/DDBJ whole genome shotgun (WGS) entry which is preliminary data.</text>
</comment>
<proteinExistence type="predicted"/>
<dbReference type="Proteomes" id="UP000230557">
    <property type="component" value="Unassembled WGS sequence"/>
</dbReference>
<organism evidence="1 2">
    <name type="scientific">Candidatus Doudnabacteria bacterium CG10_big_fil_rev_8_21_14_0_10_41_10</name>
    <dbReference type="NCBI Taxonomy" id="1974551"/>
    <lineage>
        <taxon>Bacteria</taxon>
        <taxon>Candidatus Doudnaibacteriota</taxon>
    </lineage>
</organism>
<dbReference type="AlphaFoldDB" id="A0A2H0VDM0"/>
<dbReference type="EMBL" id="PFAJ01000036">
    <property type="protein sequence ID" value="PIR97202.1"/>
    <property type="molecule type" value="Genomic_DNA"/>
</dbReference>
<name>A0A2H0VDM0_9BACT</name>
<evidence type="ECO:0000313" key="2">
    <source>
        <dbReference type="Proteomes" id="UP000230557"/>
    </source>
</evidence>
<gene>
    <name evidence="1" type="ORF">COT91_02605</name>
</gene>